<feature type="compositionally biased region" description="Low complexity" evidence="4">
    <location>
        <begin position="1561"/>
        <end position="1575"/>
    </location>
</feature>
<keyword evidence="7" id="KW-1185">Reference proteome</keyword>
<feature type="compositionally biased region" description="Polar residues" evidence="4">
    <location>
        <begin position="651"/>
        <end position="681"/>
    </location>
</feature>
<feature type="region of interest" description="Disordered" evidence="4">
    <location>
        <begin position="909"/>
        <end position="1088"/>
    </location>
</feature>
<keyword evidence="3" id="KW-0539">Nucleus</keyword>
<feature type="compositionally biased region" description="Low complexity" evidence="4">
    <location>
        <begin position="987"/>
        <end position="996"/>
    </location>
</feature>
<feature type="region of interest" description="Disordered" evidence="4">
    <location>
        <begin position="1561"/>
        <end position="1593"/>
    </location>
</feature>
<feature type="region of interest" description="Disordered" evidence="4">
    <location>
        <begin position="438"/>
        <end position="485"/>
    </location>
</feature>
<protein>
    <recommendedName>
        <fullName evidence="5">Nucleoporin Nup159/Nup146 N-terminal domain-containing protein</fullName>
    </recommendedName>
</protein>
<evidence type="ECO:0000256" key="4">
    <source>
        <dbReference type="SAM" id="MobiDB-lite"/>
    </source>
</evidence>
<feature type="compositionally biased region" description="Polar residues" evidence="4">
    <location>
        <begin position="1454"/>
        <end position="1464"/>
    </location>
</feature>
<evidence type="ECO:0000259" key="5">
    <source>
        <dbReference type="Pfam" id="PF16755"/>
    </source>
</evidence>
<evidence type="ECO:0000313" key="7">
    <source>
        <dbReference type="Proteomes" id="UP000284842"/>
    </source>
</evidence>
<feature type="compositionally biased region" description="Polar residues" evidence="4">
    <location>
        <begin position="1028"/>
        <end position="1037"/>
    </location>
</feature>
<feature type="compositionally biased region" description="Polar residues" evidence="4">
    <location>
        <begin position="932"/>
        <end position="943"/>
    </location>
</feature>
<feature type="region of interest" description="Disordered" evidence="4">
    <location>
        <begin position="1126"/>
        <end position="1500"/>
    </location>
</feature>
<feature type="region of interest" description="Disordered" evidence="4">
    <location>
        <begin position="1934"/>
        <end position="1958"/>
    </location>
</feature>
<feature type="compositionally biased region" description="Basic and acidic residues" evidence="4">
    <location>
        <begin position="1213"/>
        <end position="1265"/>
    </location>
</feature>
<evidence type="ECO:0000313" key="6">
    <source>
        <dbReference type="EMBL" id="PPQ64136.1"/>
    </source>
</evidence>
<evidence type="ECO:0000256" key="2">
    <source>
        <dbReference type="ARBA" id="ARBA00022448"/>
    </source>
</evidence>
<feature type="compositionally biased region" description="Basic and acidic residues" evidence="4">
    <location>
        <begin position="909"/>
        <end position="927"/>
    </location>
</feature>
<organism evidence="6 7">
    <name type="scientific">Panaeolus cyanescens</name>
    <dbReference type="NCBI Taxonomy" id="181874"/>
    <lineage>
        <taxon>Eukaryota</taxon>
        <taxon>Fungi</taxon>
        <taxon>Dikarya</taxon>
        <taxon>Basidiomycota</taxon>
        <taxon>Agaricomycotina</taxon>
        <taxon>Agaricomycetes</taxon>
        <taxon>Agaricomycetidae</taxon>
        <taxon>Agaricales</taxon>
        <taxon>Agaricineae</taxon>
        <taxon>Galeropsidaceae</taxon>
        <taxon>Panaeolus</taxon>
    </lineage>
</organism>
<dbReference type="Pfam" id="PF16755">
    <property type="entry name" value="Beta-prop_NUP159_NUP214"/>
    <property type="match status" value="1"/>
</dbReference>
<feature type="region of interest" description="Disordered" evidence="4">
    <location>
        <begin position="1697"/>
        <end position="1716"/>
    </location>
</feature>
<comment type="subcellular location">
    <subcellularLocation>
        <location evidence="1">Nucleus</location>
    </subcellularLocation>
</comment>
<feature type="domain" description="Nucleoporin Nup159/Nup146 N-terminal" evidence="5">
    <location>
        <begin position="57"/>
        <end position="306"/>
    </location>
</feature>
<feature type="compositionally biased region" description="Polar residues" evidence="4">
    <location>
        <begin position="2115"/>
        <end position="2124"/>
    </location>
</feature>
<feature type="compositionally biased region" description="Low complexity" evidence="4">
    <location>
        <begin position="445"/>
        <end position="485"/>
    </location>
</feature>
<feature type="compositionally biased region" description="Basic and acidic residues" evidence="4">
    <location>
        <begin position="944"/>
        <end position="955"/>
    </location>
</feature>
<comment type="caution">
    <text evidence="6">The sequence shown here is derived from an EMBL/GenBank/DDBJ whole genome shotgun (WGS) entry which is preliminary data.</text>
</comment>
<feature type="compositionally biased region" description="Acidic residues" evidence="4">
    <location>
        <begin position="1302"/>
        <end position="1351"/>
    </location>
</feature>
<dbReference type="Gene3D" id="2.130.10.10">
    <property type="entry name" value="YVTN repeat-like/Quinoprotein amine dehydrogenase"/>
    <property type="match status" value="1"/>
</dbReference>
<feature type="compositionally biased region" description="Low complexity" evidence="4">
    <location>
        <begin position="1004"/>
        <end position="1026"/>
    </location>
</feature>
<dbReference type="EMBL" id="NHTK01006094">
    <property type="protein sequence ID" value="PPQ64136.1"/>
    <property type="molecule type" value="Genomic_DNA"/>
</dbReference>
<feature type="compositionally biased region" description="Basic and acidic residues" evidence="4">
    <location>
        <begin position="1194"/>
        <end position="1206"/>
    </location>
</feature>
<dbReference type="GO" id="GO:0005634">
    <property type="term" value="C:nucleus"/>
    <property type="evidence" value="ECO:0007669"/>
    <property type="project" value="UniProtKB-SubCell"/>
</dbReference>
<dbReference type="FunCoup" id="A0A409VB27">
    <property type="interactions" value="16"/>
</dbReference>
<dbReference type="InterPro" id="IPR015943">
    <property type="entry name" value="WD40/YVTN_repeat-like_dom_sf"/>
</dbReference>
<feature type="region of interest" description="Disordered" evidence="4">
    <location>
        <begin position="651"/>
        <end position="701"/>
    </location>
</feature>
<reference evidence="6 7" key="1">
    <citation type="journal article" date="2018" name="Evol. Lett.">
        <title>Horizontal gene cluster transfer increased hallucinogenic mushroom diversity.</title>
        <authorList>
            <person name="Reynolds H.T."/>
            <person name="Vijayakumar V."/>
            <person name="Gluck-Thaler E."/>
            <person name="Korotkin H.B."/>
            <person name="Matheny P.B."/>
            <person name="Slot J.C."/>
        </authorList>
    </citation>
    <scope>NUCLEOTIDE SEQUENCE [LARGE SCALE GENOMIC DNA]</scope>
    <source>
        <strain evidence="6 7">2629</strain>
    </source>
</reference>
<accession>A0A409VB27</accession>
<feature type="compositionally biased region" description="Low complexity" evidence="4">
    <location>
        <begin position="1360"/>
        <end position="1390"/>
    </location>
</feature>
<gene>
    <name evidence="6" type="ORF">CVT24_008766</name>
</gene>
<dbReference type="OrthoDB" id="248320at2759"/>
<evidence type="ECO:0000256" key="3">
    <source>
        <dbReference type="ARBA" id="ARBA00023242"/>
    </source>
</evidence>
<dbReference type="SUPFAM" id="SSF117289">
    <property type="entry name" value="Nucleoporin domain"/>
    <property type="match status" value="1"/>
</dbReference>
<sequence>MADYTPLSRPLQSQVSINSSPQIINEDGFNFPAFRLLEKNYRIHLSERWTIDPAIPYKLFATGNHKAWFAALRITNNSQCQLILSPLSDLRAACIDAKPDVTTLFTPKRLVPLPAKPNIITFAESDSRLIVAFEQGSIAVYDTAVLCSPGEGDVQPLYNNQVQTSPFRQILPNPGSEPGLSDLVAVVGDGKVHLWNTRLESQGGWAASDLMSQPIAAAWSPKGKHIAIGLQTGDILTFALNNKTTPNKHIPPTADAILVSLNWLGPGHTFKTSYAPTTTEQPKLHIVILDTKNSAVTYYAAEHPYAAQDRDSQSGGYTLAFPKWDEDPSTPGAEVALTVTGDISSTDFEVLGNIGTKWFRHAAETPLAIPMPANSEQFDNYMLAVESDLTDTANGMAIMYVYMDDGTIAGWHVEGAKPYSGVAGAGATTATTATTKDADMGAEQTSSAPAPSPFGATTTTTNAFGTPAFGQTSSPAAAPSTTAAPAFGQSSFGQTSGFGALASAPSAFGSTPTKPATGGFGAFSGGGFSGFGTTNTTGGAFGGNGSAFGNNNTTTTSTFGSNNTTTSAFGGGNNTTSAFGSTGFGSANNTTTSAFGSTGFGSSTSNTSSSAFGSQPSAFGGSTGAFGTSPSTTSTGAFGGFGSSTTTNVFGQPSFGASPQTSSSSTLAVPSTMTREASMSDDSGAVDSSGMGGLGLGSSTPNSTNAVNSMFGSFATPASPSKPAASSGSVFGGSSGGGFLKPATGFGAGLDQSSPFNLNKSTSAPTVSAFGAGALATPPTSTTGGSGFGQSGFATPAFGKSTFGAPSLGGAAAASPAFGSTGFGAFAGANTPFKPAAATTTTTPSSGGGFALFANAGTSGFTKAAETVAVKKEDAEKTTATTTPTKSLGFIGFASPTPAGFATFGVVKKEEGGEKKPEEIKKEEPKKPFTSVFATPSAAASSESQKDSVFRKPNERMSPPDSPSPAPAALPSAFGGAGATVKAGLASPSSSPSNSPFNKPLTSPPAAAATPSSSSSSPATTTAPATHAFSNLQTSPSPFKLGSGFGAFGNTTSSSSPFALKKPEDTPTKVTAIGFGTGAPSTTPSTSGFGTTGFGFGMGGAAAGAPAFGSTTPLGGSKVAVKPAFGTPSFPLVTPSPDSSKASATGLGPATPETPSKTSAPVSGGFGAFSGGASPFGQLKEGQKTSFAELLKMGGEEKPQVKVEEKEKEEEDQTVKVKVKEEPKDDEKSLASKDEGAKTDSEEATSGEKQEQKGKPLASTRDERSYASVLTSSVGSSFVDVSRAEAGSDEDGEGEERSATYSDEEPPEEEYDEEEVYTDEDEDYEGGVPGDEEYIPEEEEQEEEDDDDEEEFRYKRRRTPASVPLPSSRSPSSTPQPEVPSVEVSPSPREGSTTPPGTPARDKPAGSTTPSGLGLGRPSTRPVRSSPLANNTVSADEHKDEEVSQPLAKRARTPPSSAAFNISSPTPVAPGATTPPILKPATSFGSDSSGKSASAAPGVFSFAKPDAGGSIFGKSAFPSAAKSESGKPVSAFGAPVFGQPAEGTKSAPPMFGGIGLGAPPLGAATTSTSPPSTSPFGNLPPFSLKPGSTPPSLFGAPASIPTPPQPSTSAPPMTATATAGVGLFGAPPPIPNFGKPAQPPPMFGKPGAFSGAPAGQTMPVPGAGLFGKPSAIPSMPAFGAPATGVMMTGPAPAPNVSAPPTAVQAPMKSMMSTPPPPPLVREPGEQLEGMQKECADLVDSIEKDLHDLRLIGEVTLQKCAMLKIAKPPQSKGDVTAPEKWNFSSLTQFGDALKEFQDDLEYLEGQRSKHKASLKELQNNLLKAGTRKEEIARFNKAQNDPEFAKMLKARTLGPEHSETQMQLRKSIRVLRDRIHKLESHLQDSKKKLTASITGKPTFKAPSIDTINRTYRNIDSLIQQQTNEVNRLASRVSKIDVKDLPSSPRKSASSSDSRKGHQVTPDVAVTTAAALNAERSAHKLKKALLAVRKEPLLNKKVESAPAPPTAFNTPLKPGSAPGVFAFQTPIKGSLFGDPPVASDSDSLPEFKLPTDEDKFSPGTLSTSTGRRGAGGQRKHQSVPLKRTPGATPAPAASFDWGPLPTFNAPKPSGGLFVPITSPGSPSTPKK</sequence>
<dbReference type="InterPro" id="IPR039462">
    <property type="entry name" value="Nup159/Nup146_N"/>
</dbReference>
<name>A0A409VB27_9AGAR</name>
<feature type="compositionally biased region" description="Low complexity" evidence="4">
    <location>
        <begin position="1939"/>
        <end position="1949"/>
    </location>
</feature>
<proteinExistence type="predicted"/>
<feature type="compositionally biased region" description="Low complexity" evidence="4">
    <location>
        <begin position="1078"/>
        <end position="1088"/>
    </location>
</feature>
<keyword evidence="2" id="KW-0813">Transport</keyword>
<dbReference type="STRING" id="181874.A0A409VB27"/>
<evidence type="ECO:0000256" key="1">
    <source>
        <dbReference type="ARBA" id="ARBA00004123"/>
    </source>
</evidence>
<dbReference type="InParanoid" id="A0A409VB27"/>
<feature type="compositionally biased region" description="Low complexity" evidence="4">
    <location>
        <begin position="1465"/>
        <end position="1498"/>
    </location>
</feature>
<dbReference type="Proteomes" id="UP000284842">
    <property type="component" value="Unassembled WGS sequence"/>
</dbReference>
<feature type="region of interest" description="Disordered" evidence="4">
    <location>
        <begin position="2030"/>
        <end position="2124"/>
    </location>
</feature>